<gene>
    <name evidence="2" type="ORF">R2D22_08460</name>
</gene>
<protein>
    <submittedName>
        <fullName evidence="2">GNAT family N-acetyltransferase</fullName>
    </submittedName>
</protein>
<dbReference type="Gene3D" id="3.40.630.30">
    <property type="match status" value="1"/>
</dbReference>
<proteinExistence type="predicted"/>
<sequence length="332" mass="36606">MTTARTPAPQSRDGLVLRPLAGPEELDLFLGLEYVLDDELAEDLGTGRRLPEWMWVALRGDRVVARIAWWTGVPGGEPQALDFFDLDPALPAEERIATGLRLLETATAAVVPAGAPRPEYGRFLPSDWREDDTVREQLETLFAVLERAGARPLVERLRLEWRPGTPVAEPSGRLAFRPVRDREDLVALMTPVMAGTLDAHGQADLASGLSAREAAEQHYDEEFAHYASPREWWRIAELPGTAEPVGFVVPARNNYHHTIAYIGVLPAHRGHGYIDDVLREGTALLAARDVPRIRAATDLGNVPMANAFARAGYVNFQRAINFVWDVPGTTGS</sequence>
<dbReference type="RefSeq" id="WP_318102337.1">
    <property type="nucleotide sequence ID" value="NZ_CP137573.1"/>
</dbReference>
<evidence type="ECO:0000313" key="2">
    <source>
        <dbReference type="EMBL" id="WOX21422.1"/>
    </source>
</evidence>
<dbReference type="EMBL" id="CP137573">
    <property type="protein sequence ID" value="WOX21422.1"/>
    <property type="molecule type" value="Genomic_DNA"/>
</dbReference>
<dbReference type="Proteomes" id="UP001301731">
    <property type="component" value="Chromosome"/>
</dbReference>
<name>A0ABZ0LPM6_9ACTN</name>
<reference evidence="2 3" key="1">
    <citation type="submission" date="2023-10" db="EMBL/GenBank/DDBJ databases">
        <title>The genome sequence of Streptomyces sp. HUAS YS2.</title>
        <authorList>
            <person name="Mo P."/>
        </authorList>
    </citation>
    <scope>NUCLEOTIDE SEQUENCE [LARGE SCALE GENOMIC DNA]</scope>
    <source>
        <strain evidence="2 3">HUAS YS2</strain>
    </source>
</reference>
<organism evidence="2 3">
    <name type="scientific">Streptomyces solicathayae</name>
    <dbReference type="NCBI Taxonomy" id="3081768"/>
    <lineage>
        <taxon>Bacteria</taxon>
        <taxon>Bacillati</taxon>
        <taxon>Actinomycetota</taxon>
        <taxon>Actinomycetes</taxon>
        <taxon>Kitasatosporales</taxon>
        <taxon>Streptomycetaceae</taxon>
        <taxon>Streptomyces</taxon>
    </lineage>
</organism>
<dbReference type="SUPFAM" id="SSF55729">
    <property type="entry name" value="Acyl-CoA N-acyltransferases (Nat)"/>
    <property type="match status" value="1"/>
</dbReference>
<keyword evidence="3" id="KW-1185">Reference proteome</keyword>
<evidence type="ECO:0000313" key="3">
    <source>
        <dbReference type="Proteomes" id="UP001301731"/>
    </source>
</evidence>
<accession>A0ABZ0LPM6</accession>
<feature type="domain" description="N-acetyltransferase" evidence="1">
    <location>
        <begin position="195"/>
        <end position="329"/>
    </location>
</feature>
<dbReference type="InterPro" id="IPR016181">
    <property type="entry name" value="Acyl_CoA_acyltransferase"/>
</dbReference>
<dbReference type="InterPro" id="IPR000182">
    <property type="entry name" value="GNAT_dom"/>
</dbReference>
<dbReference type="PROSITE" id="PS51186">
    <property type="entry name" value="GNAT"/>
    <property type="match status" value="1"/>
</dbReference>
<evidence type="ECO:0000259" key="1">
    <source>
        <dbReference type="PROSITE" id="PS51186"/>
    </source>
</evidence>
<dbReference type="Pfam" id="PF00583">
    <property type="entry name" value="Acetyltransf_1"/>
    <property type="match status" value="1"/>
</dbReference>